<feature type="binding site" evidence="7">
    <location>
        <position position="558"/>
    </location>
    <ligand>
        <name>deamido-NAD(+)</name>
        <dbReference type="ChEBI" id="CHEBI:58437"/>
        <note>ligand shared between two neighboring subunits</note>
    </ligand>
</feature>
<dbReference type="GO" id="GO:0005737">
    <property type="term" value="C:cytoplasm"/>
    <property type="evidence" value="ECO:0007669"/>
    <property type="project" value="InterPro"/>
</dbReference>
<dbReference type="InterPro" id="IPR014729">
    <property type="entry name" value="Rossmann-like_a/b/a_fold"/>
</dbReference>
<dbReference type="InterPro" id="IPR003010">
    <property type="entry name" value="C-N_Hydrolase"/>
</dbReference>
<evidence type="ECO:0000256" key="8">
    <source>
        <dbReference type="PIRNR" id="PIRNR006630"/>
    </source>
</evidence>
<dbReference type="GO" id="GO:0004359">
    <property type="term" value="F:glutaminase activity"/>
    <property type="evidence" value="ECO:0007669"/>
    <property type="project" value="InterPro"/>
</dbReference>
<reference evidence="12" key="1">
    <citation type="submission" date="2010-02" db="EMBL/GenBank/DDBJ databases">
        <title>The Genome Sequence of Prevotella oris strain C735.</title>
        <authorList>
            <consortium name="The Broad Institute Genome Sequencing Platform"/>
            <person name="Ward D."/>
            <person name="Feldgarden M."/>
            <person name="Earl A."/>
            <person name="Young S.K."/>
            <person name="Zeng Q."/>
            <person name="Koehrsen M."/>
            <person name="Alvarado L."/>
            <person name="Berlin A."/>
            <person name="Bochicchio J."/>
            <person name="Borenstein D."/>
            <person name="Chapman S.B."/>
            <person name="Chen Z."/>
            <person name="Engels R."/>
            <person name="Freedman E."/>
            <person name="Gellesch M."/>
            <person name="Goldberg J."/>
            <person name="Griggs A."/>
            <person name="Gujja S."/>
            <person name="Heilman E."/>
            <person name="Heiman D."/>
            <person name="Hepburn T."/>
            <person name="Howarth C."/>
            <person name="Jen D."/>
            <person name="Larson L."/>
            <person name="Mehta T."/>
            <person name="Park D."/>
            <person name="Pearson M."/>
            <person name="Roberts A."/>
            <person name="Saif S."/>
            <person name="Shea T."/>
            <person name="Shenoy N."/>
            <person name="Sisk P."/>
            <person name="Stolte C."/>
            <person name="Sykes S."/>
            <person name="Thomson T."/>
            <person name="Walk T."/>
            <person name="White J."/>
            <person name="Yandava C."/>
            <person name="Sibley C.D."/>
            <person name="Field T.R."/>
            <person name="Grinwis M."/>
            <person name="Eshaghurshan C.S."/>
            <person name="Surette M.G."/>
            <person name="Haas B."/>
            <person name="Nusbaum C."/>
            <person name="Birren B."/>
        </authorList>
    </citation>
    <scope>NUCLEOTIDE SEQUENCE [LARGE SCALE GENOMIC DNA]</scope>
    <source>
        <strain evidence="12">C505</strain>
    </source>
</reference>
<comment type="catalytic activity">
    <reaction evidence="7 8">
        <text>deamido-NAD(+) + L-glutamine + ATP + H2O = L-glutamate + AMP + diphosphate + NAD(+) + H(+)</text>
        <dbReference type="Rhea" id="RHEA:24384"/>
        <dbReference type="ChEBI" id="CHEBI:15377"/>
        <dbReference type="ChEBI" id="CHEBI:15378"/>
        <dbReference type="ChEBI" id="CHEBI:29985"/>
        <dbReference type="ChEBI" id="CHEBI:30616"/>
        <dbReference type="ChEBI" id="CHEBI:33019"/>
        <dbReference type="ChEBI" id="CHEBI:57540"/>
        <dbReference type="ChEBI" id="CHEBI:58359"/>
        <dbReference type="ChEBI" id="CHEBI:58437"/>
        <dbReference type="ChEBI" id="CHEBI:456215"/>
        <dbReference type="EC" id="6.3.5.1"/>
    </reaction>
</comment>
<dbReference type="Gene3D" id="1.10.10.1140">
    <property type="entry name" value="Glutamine-dependent NAD+ synthetase, C-terminal domain"/>
    <property type="match status" value="1"/>
</dbReference>
<name>F2UX97_ACTVI</name>
<dbReference type="HOGENOM" id="CLU_025662_0_0_11"/>
<dbReference type="FunFam" id="1.10.10.1140:FF:000001">
    <property type="entry name" value="Glutamine-dependent NAD(+) synthetase"/>
    <property type="match status" value="1"/>
</dbReference>
<protein>
    <recommendedName>
        <fullName evidence="7 8">Glutamine-dependent NAD(+) synthetase</fullName>
        <ecNumber evidence="7 8">6.3.5.1</ecNumber>
    </recommendedName>
    <alternativeName>
        <fullName evidence="7 8">NAD(+) synthase [glutamine-hydrolyzing]</fullName>
    </alternativeName>
</protein>
<evidence type="ECO:0000313" key="12">
    <source>
        <dbReference type="Proteomes" id="UP000004668"/>
    </source>
</evidence>
<evidence type="ECO:0000256" key="6">
    <source>
        <dbReference type="ARBA" id="ARBA00023027"/>
    </source>
</evidence>
<dbReference type="GO" id="GO:0008795">
    <property type="term" value="F:NAD+ synthase activity"/>
    <property type="evidence" value="ECO:0007669"/>
    <property type="project" value="UniProtKB-UniRule"/>
</dbReference>
<keyword evidence="3 7" id="KW-0436">Ligase</keyword>
<feature type="binding site" evidence="7">
    <location>
        <position position="553"/>
    </location>
    <ligand>
        <name>ATP</name>
        <dbReference type="ChEBI" id="CHEBI:30616"/>
    </ligand>
</feature>
<dbReference type="EMBL" id="ACRE02000080">
    <property type="protein sequence ID" value="EGE38581.2"/>
    <property type="molecule type" value="Genomic_DNA"/>
</dbReference>
<dbReference type="InterPro" id="IPR014445">
    <property type="entry name" value="Gln-dep_NAD_synthase"/>
</dbReference>
<dbReference type="AlphaFoldDB" id="F2UX97"/>
<evidence type="ECO:0000256" key="5">
    <source>
        <dbReference type="ARBA" id="ARBA00022840"/>
    </source>
</evidence>
<feature type="binding site" evidence="7">
    <location>
        <position position="248"/>
    </location>
    <ligand>
        <name>L-glutamine</name>
        <dbReference type="ChEBI" id="CHEBI:58359"/>
    </ligand>
</feature>
<dbReference type="InterPro" id="IPR003694">
    <property type="entry name" value="NAD_synthase"/>
</dbReference>
<dbReference type="InterPro" id="IPR036526">
    <property type="entry name" value="C-N_Hydrolase_sf"/>
</dbReference>
<feature type="binding site" evidence="7">
    <location>
        <position position="708"/>
    </location>
    <ligand>
        <name>deamido-NAD(+)</name>
        <dbReference type="ChEBI" id="CHEBI:58437"/>
        <note>ligand shared between two neighboring subunits</note>
    </ligand>
</feature>
<dbReference type="PIRSF" id="PIRSF006630">
    <property type="entry name" value="NADS_GAT"/>
    <property type="match status" value="1"/>
</dbReference>
<dbReference type="Pfam" id="PF00795">
    <property type="entry name" value="CN_hydrolase"/>
    <property type="match status" value="1"/>
</dbReference>
<feature type="binding site" evidence="7">
    <location>
        <position position="254"/>
    </location>
    <ligand>
        <name>L-glutamine</name>
        <dbReference type="ChEBI" id="CHEBI:58359"/>
    </ligand>
</feature>
<evidence type="ECO:0000256" key="1">
    <source>
        <dbReference type="ARBA" id="ARBA00005188"/>
    </source>
</evidence>
<feature type="domain" description="CN hydrolase" evidence="10">
    <location>
        <begin position="31"/>
        <end position="323"/>
    </location>
</feature>
<proteinExistence type="inferred from homology"/>
<keyword evidence="4 7" id="KW-0547">Nucleotide-binding</keyword>
<comment type="caution">
    <text evidence="11">The sequence shown here is derived from an EMBL/GenBank/DDBJ whole genome shotgun (WGS) entry which is preliminary data.</text>
</comment>
<dbReference type="CDD" id="cd00553">
    <property type="entry name" value="NAD_synthase"/>
    <property type="match status" value="1"/>
</dbReference>
<dbReference type="HAMAP" id="MF_02090">
    <property type="entry name" value="NadE_glutamine_dep"/>
    <property type="match status" value="1"/>
</dbReference>
<dbReference type="eggNOG" id="COG0388">
    <property type="taxonomic scope" value="Bacteria"/>
</dbReference>
<dbReference type="EC" id="6.3.5.1" evidence="7 8"/>
<dbReference type="PANTHER" id="PTHR23090:SF9">
    <property type="entry name" value="GLUTAMINE-DEPENDENT NAD(+) SYNTHETASE"/>
    <property type="match status" value="1"/>
</dbReference>
<evidence type="ECO:0000256" key="2">
    <source>
        <dbReference type="ARBA" id="ARBA00007145"/>
    </source>
</evidence>
<comment type="function">
    <text evidence="7">Catalyzes the ATP-dependent amidation of deamido-NAD to form NAD. Uses L-glutamine as a nitrogen source.</text>
</comment>
<dbReference type="eggNOG" id="COG0171">
    <property type="taxonomic scope" value="Bacteria"/>
</dbReference>
<dbReference type="Gene3D" id="3.40.50.620">
    <property type="entry name" value="HUPs"/>
    <property type="match status" value="1"/>
</dbReference>
<evidence type="ECO:0000259" key="10">
    <source>
        <dbReference type="PROSITE" id="PS50263"/>
    </source>
</evidence>
<accession>F2UX97</accession>
<dbReference type="RefSeq" id="WP_020992157.1">
    <property type="nucleotide sequence ID" value="NZ_KI391970.1"/>
</dbReference>
<dbReference type="GO" id="GO:0003952">
    <property type="term" value="F:NAD+ synthase (glutamine-hydrolyzing) activity"/>
    <property type="evidence" value="ECO:0007669"/>
    <property type="project" value="UniProtKB-UniRule"/>
</dbReference>
<dbReference type="Proteomes" id="UP000004668">
    <property type="component" value="Unassembled WGS sequence"/>
</dbReference>
<organism evidence="11 12">
    <name type="scientific">Actinomyces viscosus C505</name>
    <dbReference type="NCBI Taxonomy" id="562973"/>
    <lineage>
        <taxon>Bacteria</taxon>
        <taxon>Bacillati</taxon>
        <taxon>Actinomycetota</taxon>
        <taxon>Actinomycetes</taxon>
        <taxon>Actinomycetales</taxon>
        <taxon>Actinomycetaceae</taxon>
        <taxon>Actinomyces</taxon>
    </lineage>
</organism>
<dbReference type="PANTHER" id="PTHR23090">
    <property type="entry name" value="NH 3 /GLUTAMINE-DEPENDENT NAD + SYNTHETASE"/>
    <property type="match status" value="1"/>
</dbReference>
<dbReference type="SUPFAM" id="SSF52402">
    <property type="entry name" value="Adenine nucleotide alpha hydrolases-like"/>
    <property type="match status" value="1"/>
</dbReference>
<dbReference type="InterPro" id="IPR022310">
    <property type="entry name" value="NAD/GMP_synthase"/>
</dbReference>
<keyword evidence="6 7" id="KW-0520">NAD</keyword>
<dbReference type="GO" id="GO:0009435">
    <property type="term" value="P:NAD+ biosynthetic process"/>
    <property type="evidence" value="ECO:0007669"/>
    <property type="project" value="UniProtKB-UniRule"/>
</dbReference>
<feature type="binding site" evidence="7">
    <location>
        <position position="146"/>
    </location>
    <ligand>
        <name>L-glutamine</name>
        <dbReference type="ChEBI" id="CHEBI:58359"/>
    </ligand>
</feature>
<dbReference type="Gene3D" id="3.60.110.10">
    <property type="entry name" value="Carbon-nitrogen hydrolase"/>
    <property type="match status" value="1"/>
</dbReference>
<dbReference type="CDD" id="cd07570">
    <property type="entry name" value="GAT_Gln-NAD-synth"/>
    <property type="match status" value="1"/>
</dbReference>
<feature type="active site" description="Proton acceptor; for glutaminase activity" evidence="7">
    <location>
        <position position="71"/>
    </location>
</feature>
<feature type="active site" description="For glutaminase activity" evidence="7">
    <location>
        <position position="140"/>
    </location>
</feature>
<comment type="pathway">
    <text evidence="1 7 8">Cofactor biosynthesis; NAD(+) biosynthesis; NAD(+) from deamido-NAD(+) (L-Gln route): step 1/1.</text>
</comment>
<evidence type="ECO:0000256" key="4">
    <source>
        <dbReference type="ARBA" id="ARBA00022741"/>
    </source>
</evidence>
<feature type="binding site" evidence="7">
    <location>
        <begin position="427"/>
        <end position="434"/>
    </location>
    <ligand>
        <name>ATP</name>
        <dbReference type="ChEBI" id="CHEBI:30616"/>
    </ligand>
</feature>
<dbReference type="PROSITE" id="PS50263">
    <property type="entry name" value="CN_HYDROLASE"/>
    <property type="match status" value="1"/>
</dbReference>
<sequence length="752" mass="80301">MTDTVNDAATNAVTAPATDIEFLSAYDQGFARVAAVTLPVVPVDPAANAAAIIEQARTLAEDGVCLAAFPELCLTGYAIDDLLLSDVLLSDVLAAIETLRAASADLLTALVVGAPLRLGDRLYNCALVIQGGRVRGVAPKSYLPTYREFYEKRHFAPGDALPAGVESIELPGVHGGSDGAERTESADGSGCPETAARVPFGANLLFEVEDVPGLTFHVEVCEDMWVPVPPSSVAALAGATVLVNLSGSPITVGRAEDRELLARSSSARGLAAYVYAAAGQGESSTDLAWDGQTLVYENGELLGTTERFPDGPRATVVDVDIEGLRAERLRQGTFADNARTLSSPVAGAPASAVTFTDPAAFRRIRIGAADLAAPRTDIGLRRRVDRFPFVPDDPARLAQDCYEAYNIQVAALVQRLGAIGNPKIVIGVSGGLDSTHALIVAARAMDRLGRPRSDIHAITMPGFATSAGTRRNAEDLAVGLGCTFEELDIRATATQMLTEMGHPYGEYARTGILPEGVSERDLYDVTFENVQAGLRTDFLFRIANHRGGIVLGTGDLSELALGWCTFGVGDQMAHYGVNAGIPKTLIQHLIRWVVAEELFDDAVGRTLLSILDTEISPELVPAEAGGAIQSTQAKIGPYALQDFTLWHVLRRGSRPSRIAFLAHKAWADAQSGDWPEGLPSSEKVAYDLPEIRRWLELFHRRFFTNQFKRSTLPNGPKVVAGGSLSPRGDWRMPSDAAATAWLAELERNVPRA</sequence>
<comment type="similarity">
    <text evidence="2 7 8">In the C-terminal section; belongs to the NAD synthetase family.</text>
</comment>
<keyword evidence="5 7" id="KW-0067">ATP-binding</keyword>
<feature type="binding site" evidence="7">
    <location>
        <position position="529"/>
    </location>
    <ligand>
        <name>deamido-NAD(+)</name>
        <dbReference type="ChEBI" id="CHEBI:58437"/>
        <note>ligand shared between two neighboring subunits</note>
    </ligand>
</feature>
<feature type="active site" description="Nucleophile; for glutaminase activity" evidence="7">
    <location>
        <position position="221"/>
    </location>
</feature>
<dbReference type="Pfam" id="PF02540">
    <property type="entry name" value="NAD_synthase"/>
    <property type="match status" value="1"/>
</dbReference>
<evidence type="ECO:0000256" key="9">
    <source>
        <dbReference type="SAM" id="MobiDB-lite"/>
    </source>
</evidence>
<evidence type="ECO:0000256" key="7">
    <source>
        <dbReference type="HAMAP-Rule" id="MF_02090"/>
    </source>
</evidence>
<dbReference type="UniPathway" id="UPA00253">
    <property type="reaction ID" value="UER00334"/>
</dbReference>
<dbReference type="InterPro" id="IPR041856">
    <property type="entry name" value="NAD+_synth_C"/>
</dbReference>
<reference evidence="11 12" key="2">
    <citation type="submission" date="2011-10" db="EMBL/GenBank/DDBJ databases">
        <title>The Genome Sequence of Actinomyces viscosus C505.</title>
        <authorList>
            <consortium name="The Broad Institute Genome Sequencing Platform"/>
            <consortium name="The Broad Institute Genome Sequencing Center for Infectious Disease"/>
            <person name="Earl A."/>
            <person name="Ward D."/>
            <person name="Feldgarden M."/>
            <person name="Gevers D."/>
            <person name="Sibley C.D."/>
            <person name="Field T.R."/>
            <person name="Grinwis M."/>
            <person name="Eshaghurshan C.S."/>
            <person name="Surette M.G."/>
            <person name="Young S.K."/>
            <person name="Zeng Q."/>
            <person name="Gargeya S."/>
            <person name="Fitzgerald M."/>
            <person name="Haas B."/>
            <person name="Abouelleil A."/>
            <person name="Alvarado L."/>
            <person name="Arachchi H.M."/>
            <person name="Berlin A."/>
            <person name="Brown A."/>
            <person name="Chapman S.B."/>
            <person name="Chen Z."/>
            <person name="Dunbar C."/>
            <person name="Freedman E."/>
            <person name="Gearin G."/>
            <person name="Goldberg J."/>
            <person name="Griggs A."/>
            <person name="Gujja S."/>
            <person name="Heiman D."/>
            <person name="Howarth C."/>
            <person name="Larson L."/>
            <person name="Lui A."/>
            <person name="MacDonald P.J.P."/>
            <person name="Montmayeur A."/>
            <person name="Murphy C."/>
            <person name="Neiman D."/>
            <person name="Pearson M."/>
            <person name="Priest M."/>
            <person name="Roberts A."/>
            <person name="Saif S."/>
            <person name="Shea T."/>
            <person name="Shenoy N."/>
            <person name="Sisk P."/>
            <person name="Stolte C."/>
            <person name="Sykes S."/>
            <person name="Wortman J."/>
            <person name="Nusbaum C."/>
            <person name="Birren B."/>
        </authorList>
    </citation>
    <scope>NUCLEOTIDE SEQUENCE [LARGE SCALE GENOMIC DNA]</scope>
    <source>
        <strain evidence="11 12">C505</strain>
    </source>
</reference>
<dbReference type="GO" id="GO:0005524">
    <property type="term" value="F:ATP binding"/>
    <property type="evidence" value="ECO:0007669"/>
    <property type="project" value="UniProtKB-UniRule"/>
</dbReference>
<dbReference type="SUPFAM" id="SSF56317">
    <property type="entry name" value="Carbon-nitrogen hydrolase"/>
    <property type="match status" value="1"/>
</dbReference>
<evidence type="ECO:0000256" key="3">
    <source>
        <dbReference type="ARBA" id="ARBA00022598"/>
    </source>
</evidence>
<gene>
    <name evidence="7" type="primary">nadE</name>
    <name evidence="11" type="ORF">HMPREF0059_01442</name>
</gene>
<evidence type="ECO:0000313" key="11">
    <source>
        <dbReference type="EMBL" id="EGE38581.2"/>
    </source>
</evidence>
<feature type="region of interest" description="Disordered" evidence="9">
    <location>
        <begin position="172"/>
        <end position="192"/>
    </location>
</feature>
<feature type="binding site" evidence="7">
    <location>
        <begin position="563"/>
        <end position="566"/>
    </location>
    <ligand>
        <name>deamido-NAD(+)</name>
        <dbReference type="ChEBI" id="CHEBI:58437"/>
        <note>ligand shared between two neighboring subunits</note>
    </ligand>
</feature>
<dbReference type="FunFam" id="3.40.50.620:FF:000155">
    <property type="entry name" value="Glutamine-dependent NAD(+) synthetase"/>
    <property type="match status" value="1"/>
</dbReference>
<dbReference type="NCBIfam" id="NF002730">
    <property type="entry name" value="PRK02628.1"/>
    <property type="match status" value="1"/>
</dbReference>